<evidence type="ECO:0000313" key="6">
    <source>
        <dbReference type="Proteomes" id="UP001168821"/>
    </source>
</evidence>
<feature type="domain" description="HTH CENPB-type" evidence="4">
    <location>
        <begin position="64"/>
        <end position="135"/>
    </location>
</feature>
<dbReference type="InterPro" id="IPR009057">
    <property type="entry name" value="Homeodomain-like_sf"/>
</dbReference>
<dbReference type="GO" id="GO:0003677">
    <property type="term" value="F:DNA binding"/>
    <property type="evidence" value="ECO:0007669"/>
    <property type="project" value="UniProtKB-KW"/>
</dbReference>
<dbReference type="InterPro" id="IPR007889">
    <property type="entry name" value="HTH_Psq"/>
</dbReference>
<comment type="subcellular location">
    <subcellularLocation>
        <location evidence="1">Nucleus</location>
    </subcellularLocation>
</comment>
<dbReference type="Proteomes" id="UP001168821">
    <property type="component" value="Unassembled WGS sequence"/>
</dbReference>
<dbReference type="EMBL" id="JALNTZ010000002">
    <property type="protein sequence ID" value="KAJ3661859.1"/>
    <property type="molecule type" value="Genomic_DNA"/>
</dbReference>
<dbReference type="Pfam" id="PF03221">
    <property type="entry name" value="HTH_Tnp_Tc5"/>
    <property type="match status" value="1"/>
</dbReference>
<keyword evidence="6" id="KW-1185">Reference proteome</keyword>
<dbReference type="PANTHER" id="PTHR19303">
    <property type="entry name" value="TRANSPOSON"/>
    <property type="match status" value="1"/>
</dbReference>
<comment type="caution">
    <text evidence="5">The sequence shown here is derived from an EMBL/GenBank/DDBJ whole genome shotgun (WGS) entry which is preliminary data.</text>
</comment>
<dbReference type="Gene3D" id="1.10.10.60">
    <property type="entry name" value="Homeodomain-like"/>
    <property type="match status" value="2"/>
</dbReference>
<reference evidence="5" key="1">
    <citation type="journal article" date="2023" name="G3 (Bethesda)">
        <title>Whole genome assemblies of Zophobas morio and Tenebrio molitor.</title>
        <authorList>
            <person name="Kaur S."/>
            <person name="Stinson S.A."/>
            <person name="diCenzo G.C."/>
        </authorList>
    </citation>
    <scope>NUCLEOTIDE SEQUENCE</scope>
    <source>
        <strain evidence="5">QUZm001</strain>
    </source>
</reference>
<keyword evidence="3" id="KW-0539">Nucleus</keyword>
<accession>A0AA38IZ53</accession>
<sequence>MSSTSKLKRRIISIEEKGAIVARLENGESNAKSAEEFGVAHSTISTIWKNKDKIILGFNKNTLKSKKLRNSQHDDLDKSLLEWFKIQRSKNVPITTPILREKANQFAVLLGKHEFQCTESWINRFRSRHNIVFGKISGEAASVPASVTESFLEKYQEKRQVYLLVLLNRGCNLFFKK</sequence>
<dbReference type="PROSITE" id="PS51253">
    <property type="entry name" value="HTH_CENPB"/>
    <property type="match status" value="1"/>
</dbReference>
<evidence type="ECO:0000256" key="1">
    <source>
        <dbReference type="ARBA" id="ARBA00004123"/>
    </source>
</evidence>
<dbReference type="InterPro" id="IPR006600">
    <property type="entry name" value="HTH_CenpB_DNA-bd_dom"/>
</dbReference>
<dbReference type="Pfam" id="PF04218">
    <property type="entry name" value="CENP-B_N"/>
    <property type="match status" value="1"/>
</dbReference>
<dbReference type="PANTHER" id="PTHR19303:SF73">
    <property type="entry name" value="PROTEIN PDC2"/>
    <property type="match status" value="1"/>
</dbReference>
<evidence type="ECO:0000256" key="3">
    <source>
        <dbReference type="ARBA" id="ARBA00023242"/>
    </source>
</evidence>
<dbReference type="GO" id="GO:0005634">
    <property type="term" value="C:nucleus"/>
    <property type="evidence" value="ECO:0007669"/>
    <property type="project" value="UniProtKB-SubCell"/>
</dbReference>
<proteinExistence type="predicted"/>
<keyword evidence="2" id="KW-0238">DNA-binding</keyword>
<dbReference type="AlphaFoldDB" id="A0AA38IZ53"/>
<dbReference type="SMART" id="SM00674">
    <property type="entry name" value="CENPB"/>
    <property type="match status" value="1"/>
</dbReference>
<protein>
    <recommendedName>
        <fullName evidence="4">HTH CENPB-type domain-containing protein</fullName>
    </recommendedName>
</protein>
<evidence type="ECO:0000256" key="2">
    <source>
        <dbReference type="ARBA" id="ARBA00023125"/>
    </source>
</evidence>
<gene>
    <name evidence="5" type="ORF">Zmor_006238</name>
</gene>
<organism evidence="5 6">
    <name type="scientific">Zophobas morio</name>
    <dbReference type="NCBI Taxonomy" id="2755281"/>
    <lineage>
        <taxon>Eukaryota</taxon>
        <taxon>Metazoa</taxon>
        <taxon>Ecdysozoa</taxon>
        <taxon>Arthropoda</taxon>
        <taxon>Hexapoda</taxon>
        <taxon>Insecta</taxon>
        <taxon>Pterygota</taxon>
        <taxon>Neoptera</taxon>
        <taxon>Endopterygota</taxon>
        <taxon>Coleoptera</taxon>
        <taxon>Polyphaga</taxon>
        <taxon>Cucujiformia</taxon>
        <taxon>Tenebrionidae</taxon>
        <taxon>Zophobas</taxon>
    </lineage>
</organism>
<evidence type="ECO:0000313" key="5">
    <source>
        <dbReference type="EMBL" id="KAJ3661859.1"/>
    </source>
</evidence>
<evidence type="ECO:0000259" key="4">
    <source>
        <dbReference type="PROSITE" id="PS51253"/>
    </source>
</evidence>
<name>A0AA38IZ53_9CUCU</name>
<dbReference type="InterPro" id="IPR050863">
    <property type="entry name" value="CenT-Element_Derived"/>
</dbReference>
<dbReference type="SUPFAM" id="SSF46689">
    <property type="entry name" value="Homeodomain-like"/>
    <property type="match status" value="2"/>
</dbReference>